<evidence type="ECO:0000256" key="1">
    <source>
        <dbReference type="SAM" id="MobiDB-lite"/>
    </source>
</evidence>
<reference evidence="2 3" key="1">
    <citation type="submission" date="2023-03" db="EMBL/GenBank/DDBJ databases">
        <title>High recombination rates correlate with genetic variation in Cardiocondyla obscurior ants.</title>
        <authorList>
            <person name="Errbii M."/>
        </authorList>
    </citation>
    <scope>NUCLEOTIDE SEQUENCE [LARGE SCALE GENOMIC DNA]</scope>
    <source>
        <strain evidence="2">Alpha-2009</strain>
        <tissue evidence="2">Whole body</tissue>
    </source>
</reference>
<dbReference type="AlphaFoldDB" id="A0AAW2FG18"/>
<dbReference type="Proteomes" id="UP001430953">
    <property type="component" value="Unassembled WGS sequence"/>
</dbReference>
<comment type="caution">
    <text evidence="2">The sequence shown here is derived from an EMBL/GenBank/DDBJ whole genome shotgun (WGS) entry which is preliminary data.</text>
</comment>
<feature type="compositionally biased region" description="Basic and acidic residues" evidence="1">
    <location>
        <begin position="141"/>
        <end position="160"/>
    </location>
</feature>
<gene>
    <name evidence="2" type="ORF">PUN28_012580</name>
</gene>
<name>A0AAW2FG18_9HYME</name>
<feature type="region of interest" description="Disordered" evidence="1">
    <location>
        <begin position="132"/>
        <end position="175"/>
    </location>
</feature>
<proteinExistence type="predicted"/>
<organism evidence="2 3">
    <name type="scientific">Cardiocondyla obscurior</name>
    <dbReference type="NCBI Taxonomy" id="286306"/>
    <lineage>
        <taxon>Eukaryota</taxon>
        <taxon>Metazoa</taxon>
        <taxon>Ecdysozoa</taxon>
        <taxon>Arthropoda</taxon>
        <taxon>Hexapoda</taxon>
        <taxon>Insecta</taxon>
        <taxon>Pterygota</taxon>
        <taxon>Neoptera</taxon>
        <taxon>Endopterygota</taxon>
        <taxon>Hymenoptera</taxon>
        <taxon>Apocrita</taxon>
        <taxon>Aculeata</taxon>
        <taxon>Formicoidea</taxon>
        <taxon>Formicidae</taxon>
        <taxon>Myrmicinae</taxon>
        <taxon>Cardiocondyla</taxon>
    </lineage>
</organism>
<sequence>MVATSVRCLYEGNPRKAKEPRRGMTKKKELLEDTYQYFPFRSYIFFSRRIRGIITTFRSAFSSGDSFAEGPSIESHVSSLLLFLALARVINVTGGKGGGAIAVVQRLPCAWRMGSRLTDFQAELLASRMQNARGPRTGPIDFREPSRHGAQSERERDRRQFRATRRSPRQRSWFRSFRASQIGNGKPVKCAWGVNAT</sequence>
<accession>A0AAW2FG18</accession>
<dbReference type="EMBL" id="JADYXP020000012">
    <property type="protein sequence ID" value="KAL0113519.1"/>
    <property type="molecule type" value="Genomic_DNA"/>
</dbReference>
<evidence type="ECO:0000313" key="3">
    <source>
        <dbReference type="Proteomes" id="UP001430953"/>
    </source>
</evidence>
<protein>
    <submittedName>
        <fullName evidence="2">Uncharacterized protein</fullName>
    </submittedName>
</protein>
<keyword evidence="3" id="KW-1185">Reference proteome</keyword>
<evidence type="ECO:0000313" key="2">
    <source>
        <dbReference type="EMBL" id="KAL0113519.1"/>
    </source>
</evidence>